<reference evidence="2 3" key="1">
    <citation type="journal article" date="2018" name="Front. Plant Sci.">
        <title>Red Clover (Trifolium pratense) and Zigzag Clover (T. medium) - A Picture of Genomic Similarities and Differences.</title>
        <authorList>
            <person name="Dluhosova J."/>
            <person name="Istvanek J."/>
            <person name="Nedelnik J."/>
            <person name="Repkova J."/>
        </authorList>
    </citation>
    <scope>NUCLEOTIDE SEQUENCE [LARGE SCALE GENOMIC DNA]</scope>
    <source>
        <strain evidence="3">cv. 10/8</strain>
        <tissue evidence="2">Leaf</tissue>
    </source>
</reference>
<evidence type="ECO:0000256" key="1">
    <source>
        <dbReference type="SAM" id="MobiDB-lite"/>
    </source>
</evidence>
<dbReference type="Proteomes" id="UP000265520">
    <property type="component" value="Unassembled WGS sequence"/>
</dbReference>
<feature type="non-terminal residue" evidence="2">
    <location>
        <position position="1"/>
    </location>
</feature>
<keyword evidence="3" id="KW-1185">Reference proteome</keyword>
<proteinExistence type="predicted"/>
<comment type="caution">
    <text evidence="2">The sequence shown here is derived from an EMBL/GenBank/DDBJ whole genome shotgun (WGS) entry which is preliminary data.</text>
</comment>
<dbReference type="EMBL" id="LXQA010457896">
    <property type="protein sequence ID" value="MCI53104.1"/>
    <property type="molecule type" value="Genomic_DNA"/>
</dbReference>
<protein>
    <submittedName>
        <fullName evidence="2">Uncharacterized protein</fullName>
    </submittedName>
</protein>
<sequence>EQEDTAKGKSADVVEDSQSEENVKKTDSLGEEDIESENTVAEGQGTIDLDGFDSLE</sequence>
<evidence type="ECO:0000313" key="2">
    <source>
        <dbReference type="EMBL" id="MCI53104.1"/>
    </source>
</evidence>
<organism evidence="2 3">
    <name type="scientific">Trifolium medium</name>
    <dbReference type="NCBI Taxonomy" id="97028"/>
    <lineage>
        <taxon>Eukaryota</taxon>
        <taxon>Viridiplantae</taxon>
        <taxon>Streptophyta</taxon>
        <taxon>Embryophyta</taxon>
        <taxon>Tracheophyta</taxon>
        <taxon>Spermatophyta</taxon>
        <taxon>Magnoliopsida</taxon>
        <taxon>eudicotyledons</taxon>
        <taxon>Gunneridae</taxon>
        <taxon>Pentapetalae</taxon>
        <taxon>rosids</taxon>
        <taxon>fabids</taxon>
        <taxon>Fabales</taxon>
        <taxon>Fabaceae</taxon>
        <taxon>Papilionoideae</taxon>
        <taxon>50 kb inversion clade</taxon>
        <taxon>NPAAA clade</taxon>
        <taxon>Hologalegina</taxon>
        <taxon>IRL clade</taxon>
        <taxon>Trifolieae</taxon>
        <taxon>Trifolium</taxon>
    </lineage>
</organism>
<dbReference type="AlphaFoldDB" id="A0A392SY08"/>
<feature type="region of interest" description="Disordered" evidence="1">
    <location>
        <begin position="1"/>
        <end position="56"/>
    </location>
</feature>
<feature type="compositionally biased region" description="Basic and acidic residues" evidence="1">
    <location>
        <begin position="1"/>
        <end position="12"/>
    </location>
</feature>
<name>A0A392SY08_9FABA</name>
<evidence type="ECO:0000313" key="3">
    <source>
        <dbReference type="Proteomes" id="UP000265520"/>
    </source>
</evidence>
<accession>A0A392SY08</accession>